<protein>
    <submittedName>
        <fullName evidence="2">Uncharacterized protein</fullName>
    </submittedName>
</protein>
<organism evidence="2 3">
    <name type="scientific">Aldrovandia affinis</name>
    <dbReference type="NCBI Taxonomy" id="143900"/>
    <lineage>
        <taxon>Eukaryota</taxon>
        <taxon>Metazoa</taxon>
        <taxon>Chordata</taxon>
        <taxon>Craniata</taxon>
        <taxon>Vertebrata</taxon>
        <taxon>Euteleostomi</taxon>
        <taxon>Actinopterygii</taxon>
        <taxon>Neopterygii</taxon>
        <taxon>Teleostei</taxon>
        <taxon>Notacanthiformes</taxon>
        <taxon>Halosauridae</taxon>
        <taxon>Aldrovandia</taxon>
    </lineage>
</organism>
<gene>
    <name evidence="2" type="ORF">AAFF_G00019470</name>
</gene>
<keyword evidence="3" id="KW-1185">Reference proteome</keyword>
<accession>A0AAD7S5J2</accession>
<evidence type="ECO:0000313" key="2">
    <source>
        <dbReference type="EMBL" id="KAJ8396370.1"/>
    </source>
</evidence>
<evidence type="ECO:0000256" key="1">
    <source>
        <dbReference type="SAM" id="MobiDB-lite"/>
    </source>
</evidence>
<reference evidence="2" key="1">
    <citation type="journal article" date="2023" name="Science">
        <title>Genome structures resolve the early diversification of teleost fishes.</title>
        <authorList>
            <person name="Parey E."/>
            <person name="Louis A."/>
            <person name="Montfort J."/>
            <person name="Bouchez O."/>
            <person name="Roques C."/>
            <person name="Iampietro C."/>
            <person name="Lluch J."/>
            <person name="Castinel A."/>
            <person name="Donnadieu C."/>
            <person name="Desvignes T."/>
            <person name="Floi Bucao C."/>
            <person name="Jouanno E."/>
            <person name="Wen M."/>
            <person name="Mejri S."/>
            <person name="Dirks R."/>
            <person name="Jansen H."/>
            <person name="Henkel C."/>
            <person name="Chen W.J."/>
            <person name="Zahm M."/>
            <person name="Cabau C."/>
            <person name="Klopp C."/>
            <person name="Thompson A.W."/>
            <person name="Robinson-Rechavi M."/>
            <person name="Braasch I."/>
            <person name="Lecointre G."/>
            <person name="Bobe J."/>
            <person name="Postlethwait J.H."/>
            <person name="Berthelot C."/>
            <person name="Roest Crollius H."/>
            <person name="Guiguen Y."/>
        </authorList>
    </citation>
    <scope>NUCLEOTIDE SEQUENCE</scope>
    <source>
        <strain evidence="2">NC1722</strain>
    </source>
</reference>
<name>A0AAD7S5J2_9TELE</name>
<comment type="caution">
    <text evidence="2">The sequence shown here is derived from an EMBL/GenBank/DDBJ whole genome shotgun (WGS) entry which is preliminary data.</text>
</comment>
<dbReference type="AlphaFoldDB" id="A0AAD7S5J2"/>
<evidence type="ECO:0000313" key="3">
    <source>
        <dbReference type="Proteomes" id="UP001221898"/>
    </source>
</evidence>
<dbReference type="Proteomes" id="UP001221898">
    <property type="component" value="Unassembled WGS sequence"/>
</dbReference>
<sequence>MSSVKKGHKGGSAFPTRSDLVYPPTNDKRPQPCPGGSLRLWARTLKRGAERRGSQILPLSMGVRLRCSPVNAPIVSPALLRSSQAQPLVSHRFGNSPGGSGERLLALYQWSTSLSGLLAARTPLPGWGGHARPSHWFPEVQSHNSLLSTRESRAVPKAHSAAR</sequence>
<proteinExistence type="predicted"/>
<feature type="region of interest" description="Disordered" evidence="1">
    <location>
        <begin position="1"/>
        <end position="38"/>
    </location>
</feature>
<dbReference type="EMBL" id="JAINUG010000107">
    <property type="protein sequence ID" value="KAJ8396370.1"/>
    <property type="molecule type" value="Genomic_DNA"/>
</dbReference>